<evidence type="ECO:0000256" key="8">
    <source>
        <dbReference type="SAM" id="SignalP"/>
    </source>
</evidence>
<evidence type="ECO:0000259" key="9">
    <source>
        <dbReference type="SMART" id="SM00909"/>
    </source>
</evidence>
<dbReference type="HAMAP" id="MF_01373">
    <property type="entry name" value="LpqB_lipoprot"/>
    <property type="match status" value="1"/>
</dbReference>
<evidence type="ECO:0000313" key="11">
    <source>
        <dbReference type="Proteomes" id="UP000269198"/>
    </source>
</evidence>
<protein>
    <recommendedName>
        <fullName evidence="6">Lipoprotein LpqB</fullName>
    </recommendedName>
</protein>
<feature type="compositionally biased region" description="Acidic residues" evidence="7">
    <location>
        <begin position="427"/>
        <end position="448"/>
    </location>
</feature>
<gene>
    <name evidence="6" type="primary">lpqB</name>
    <name evidence="10" type="ORF">EFW17_22090</name>
</gene>
<dbReference type="EMBL" id="RJMB01000033">
    <property type="protein sequence ID" value="RNL81529.1"/>
    <property type="molecule type" value="Genomic_DNA"/>
</dbReference>
<evidence type="ECO:0000256" key="5">
    <source>
        <dbReference type="ARBA" id="ARBA00023288"/>
    </source>
</evidence>
<feature type="signal peptide" evidence="8">
    <location>
        <begin position="1"/>
        <end position="26"/>
    </location>
</feature>
<dbReference type="OrthoDB" id="3226781at2"/>
<keyword evidence="5 6" id="KW-0449">Lipoprotein</keyword>
<keyword evidence="11" id="KW-1185">Reference proteome</keyword>
<evidence type="ECO:0000256" key="2">
    <source>
        <dbReference type="ARBA" id="ARBA00022729"/>
    </source>
</evidence>
<dbReference type="GO" id="GO:0005886">
    <property type="term" value="C:plasma membrane"/>
    <property type="evidence" value="ECO:0007669"/>
    <property type="project" value="UniProtKB-SubCell"/>
</dbReference>
<evidence type="ECO:0000256" key="1">
    <source>
        <dbReference type="ARBA" id="ARBA00022475"/>
    </source>
</evidence>
<evidence type="ECO:0000313" key="10">
    <source>
        <dbReference type="EMBL" id="RNL81529.1"/>
    </source>
</evidence>
<dbReference type="InterPro" id="IPR019606">
    <property type="entry name" value="GerMN"/>
</dbReference>
<keyword evidence="3 6" id="KW-0472">Membrane</keyword>
<dbReference type="PROSITE" id="PS51257">
    <property type="entry name" value="PROKAR_LIPOPROTEIN"/>
    <property type="match status" value="1"/>
</dbReference>
<feature type="domain" description="GerMN" evidence="9">
    <location>
        <begin position="215"/>
        <end position="300"/>
    </location>
</feature>
<name>A0A3N0E109_9ACTN</name>
<organism evidence="10 11">
    <name type="scientific">Halostreptopolyspora alba</name>
    <dbReference type="NCBI Taxonomy" id="2487137"/>
    <lineage>
        <taxon>Bacteria</taxon>
        <taxon>Bacillati</taxon>
        <taxon>Actinomycetota</taxon>
        <taxon>Actinomycetes</taxon>
        <taxon>Streptosporangiales</taxon>
        <taxon>Nocardiopsidaceae</taxon>
        <taxon>Halostreptopolyspora</taxon>
    </lineage>
</organism>
<dbReference type="Pfam" id="PF10647">
    <property type="entry name" value="Gmad1"/>
    <property type="match status" value="1"/>
</dbReference>
<keyword evidence="4 6" id="KW-0564">Palmitate</keyword>
<comment type="caution">
    <text evidence="10">The sequence shown here is derived from an EMBL/GenBank/DDBJ whole genome shotgun (WGS) entry which is preliminary data.</text>
</comment>
<evidence type="ECO:0000256" key="4">
    <source>
        <dbReference type="ARBA" id="ARBA00023139"/>
    </source>
</evidence>
<feature type="region of interest" description="Disordered" evidence="7">
    <location>
        <begin position="422"/>
        <end position="457"/>
    </location>
</feature>
<comment type="subcellular location">
    <subcellularLocation>
        <location evidence="6">Cell membrane</location>
        <topology evidence="6">Lipid-anchor</topology>
    </subcellularLocation>
</comment>
<dbReference type="SMART" id="SM00909">
    <property type="entry name" value="Germane"/>
    <property type="match status" value="1"/>
</dbReference>
<evidence type="ECO:0000256" key="7">
    <source>
        <dbReference type="SAM" id="MobiDB-lite"/>
    </source>
</evidence>
<keyword evidence="1 6" id="KW-1003">Cell membrane</keyword>
<proteinExistence type="inferred from homology"/>
<dbReference type="Pfam" id="PF25976">
    <property type="entry name" value="LpqB_N"/>
    <property type="match status" value="1"/>
</dbReference>
<feature type="region of interest" description="Disordered" evidence="7">
    <location>
        <begin position="339"/>
        <end position="363"/>
    </location>
</feature>
<dbReference type="Pfam" id="PF10646">
    <property type="entry name" value="Germane"/>
    <property type="match status" value="1"/>
</dbReference>
<dbReference type="InterPro" id="IPR023959">
    <property type="entry name" value="LpqB"/>
</dbReference>
<accession>A0A3N0E109</accession>
<comment type="similarity">
    <text evidence="6">Belongs to the LpqB lipoprotein family.</text>
</comment>
<dbReference type="RefSeq" id="WP_123203368.1">
    <property type="nucleotide sequence ID" value="NZ_RJMB01000033.1"/>
</dbReference>
<evidence type="ECO:0000256" key="3">
    <source>
        <dbReference type="ARBA" id="ARBA00023136"/>
    </source>
</evidence>
<keyword evidence="2 6" id="KW-0732">Signal</keyword>
<evidence type="ECO:0000256" key="6">
    <source>
        <dbReference type="HAMAP-Rule" id="MF_01373"/>
    </source>
</evidence>
<dbReference type="Proteomes" id="UP000269198">
    <property type="component" value="Unassembled WGS sequence"/>
</dbReference>
<dbReference type="InterPro" id="IPR018910">
    <property type="entry name" value="LpqB_C"/>
</dbReference>
<feature type="chain" id="PRO_5039705858" description="Lipoprotein LpqB" evidence="8">
    <location>
        <begin position="27"/>
        <end position="615"/>
    </location>
</feature>
<dbReference type="SUPFAM" id="SSF69304">
    <property type="entry name" value="Tricorn protease N-terminal domain"/>
    <property type="match status" value="1"/>
</dbReference>
<reference evidence="10 11" key="1">
    <citation type="submission" date="2018-11" db="EMBL/GenBank/DDBJ databases">
        <title>The genome draft of YIM 96095.</title>
        <authorList>
            <person name="Tang S.-K."/>
            <person name="Chunyu W.-X."/>
            <person name="Feng Y.-Z."/>
        </authorList>
    </citation>
    <scope>NUCLEOTIDE SEQUENCE [LARGE SCALE GENOMIC DNA]</scope>
    <source>
        <strain evidence="10 11">YIM 96095</strain>
    </source>
</reference>
<sequence>MTEARAWRPGAAVVAAALATVVAGCASVPTSGPVVLGSGSEDHGEGASGYVRMLPAGPQPDVGEESLIKGFLRDMGSFEANHHAARLYLMPGLRETWAPEGDVLVYEDMDSLTFDVDVAANGENAEIRMRGPHIASIRDDGQYLPQESDTTIDVSFELAKDDGEWRIAELPDSLILDGRDVERAYRSLNLYFFNRDESTLVPDPVFLPVNSENMATHLVRRLVSGPTRWLDPAVRSAFPEGTRADAAYDSGVVTVELSGTISVDSDHYGMAAQLAWTLKQLPEVQELVLRIHGEEVELPGGDAENLQGDGEQWDDVDPGGMPDDPNAYFVRDGQLWSLSGDGQENEPQESRVEGALGEGGNPLRQHAVSLDESRIAGLEDGLDSVVVAEPDSGGGYESVLSGGEYTSLSWDPHDDLWVVERTAGSSDDSESDSDGDEDDADSEDESEESPGSTIWVLRDGETPVEAQAPELADVEVSTLRISRDGSRAAVITESDDGPRLYVGRVTRSGEEVSVGRFVPLGQNLSMVSDVTWRGGDQLAVIGQQEREAVQAFTVSLDGVTETTSAGAPTGVDMQALAAAPGRPLLSSAEDDQVWLTNDRFTWRFVAEGTNPVYPG</sequence>
<dbReference type="AlphaFoldDB" id="A0A3N0E109"/>
<dbReference type="InterPro" id="IPR059026">
    <property type="entry name" value="LpqB_N"/>
</dbReference>